<dbReference type="PROSITE" id="PS51737">
    <property type="entry name" value="RECOMBINASE_DNA_BIND"/>
    <property type="match status" value="1"/>
</dbReference>
<keyword evidence="5" id="KW-1185">Reference proteome</keyword>
<dbReference type="InterPro" id="IPR036162">
    <property type="entry name" value="Resolvase-like_N_sf"/>
</dbReference>
<organism evidence="4 5">
    <name type="scientific">Microbacterium allomyrinae</name>
    <dbReference type="NCBI Taxonomy" id="2830666"/>
    <lineage>
        <taxon>Bacteria</taxon>
        <taxon>Bacillati</taxon>
        <taxon>Actinomycetota</taxon>
        <taxon>Actinomycetes</taxon>
        <taxon>Micrococcales</taxon>
        <taxon>Microbacteriaceae</taxon>
        <taxon>Microbacterium</taxon>
    </lineage>
</organism>
<dbReference type="Pfam" id="PF07508">
    <property type="entry name" value="Recombinase"/>
    <property type="match status" value="1"/>
</dbReference>
<protein>
    <submittedName>
        <fullName evidence="4">Recombinase family protein</fullName>
    </submittedName>
</protein>
<keyword evidence="1" id="KW-0238">DNA-binding</keyword>
<evidence type="ECO:0000256" key="1">
    <source>
        <dbReference type="ARBA" id="ARBA00023125"/>
    </source>
</evidence>
<sequence>MPARRRGIGAIRVSKERDGMTSPENQRYAIEQFAERENIEIVEWIEGIDESGSRNKSAWWARLSYGCDRIEAKAADTLVVWRIDRTARHRLKWAITQDRIESAGGLILSATEPNDQSPAGRYGRGMMIEHAVYVAESIGATWKETLERRVRHGLTPNGQRHFGYAYTRERGYEIDPIEGPILASMYRDYTAGDSALQIAERLSGPVARPAEGEQYARYARWNTPAILRLLDSGFGAGLILFRGDLHDGAHEPVIDADEWARYRAARDARRRRPRAERSPYTYSGILFCHCGSRMSGRTDHGRPRYACIESATYRVHADASLAAHVIDAEVLKWLNKIRDRLNKAAQDAPRRPVLVANPTRDISQKIAAERERLDNATARYFDNPEVVSEDAYQRYRAASEAKIAAWDAELTRASAQATVRPLAFVGDLVERWPDLPIERRREALRLLVDRITINPPNTIPRVVVDSPLTRT</sequence>
<dbReference type="Proteomes" id="UP001139354">
    <property type="component" value="Unassembled WGS sequence"/>
</dbReference>
<comment type="caution">
    <text evidence="4">The sequence shown here is derived from an EMBL/GenBank/DDBJ whole genome shotgun (WGS) entry which is preliminary data.</text>
</comment>
<dbReference type="RefSeq" id="WP_229382562.1">
    <property type="nucleotide sequence ID" value="NZ_JAGTTN010000001.1"/>
</dbReference>
<dbReference type="InterPro" id="IPR025827">
    <property type="entry name" value="Zn_ribbon_recom_dom"/>
</dbReference>
<dbReference type="SMART" id="SM00857">
    <property type="entry name" value="Resolvase"/>
    <property type="match status" value="1"/>
</dbReference>
<keyword evidence="2" id="KW-0233">DNA recombination</keyword>
<feature type="domain" description="Recombinase" evidence="3">
    <location>
        <begin position="161"/>
        <end position="272"/>
    </location>
</feature>
<name>A0A9X1LRC1_9MICO</name>
<dbReference type="InterPro" id="IPR038109">
    <property type="entry name" value="DNA_bind_recomb_sf"/>
</dbReference>
<dbReference type="InterPro" id="IPR011109">
    <property type="entry name" value="DNA_bind_recombinase_dom"/>
</dbReference>
<reference evidence="4" key="1">
    <citation type="submission" date="2021-04" db="EMBL/GenBank/DDBJ databases">
        <title>Microbacterium tenobrionis sp. nov. and Microbacterium allomyrinae sp. nov., isolated from larvae of Tenobrio molitor and Allomyrina dichotoma, respectively.</title>
        <authorList>
            <person name="Lee S.D."/>
        </authorList>
    </citation>
    <scope>NUCLEOTIDE SEQUENCE</scope>
    <source>
        <strain evidence="4">BWT-G7</strain>
    </source>
</reference>
<dbReference type="GO" id="GO:0003677">
    <property type="term" value="F:DNA binding"/>
    <property type="evidence" value="ECO:0007669"/>
    <property type="project" value="UniProtKB-KW"/>
</dbReference>
<gene>
    <name evidence="4" type="ORF">KEC57_00465</name>
</gene>
<evidence type="ECO:0000256" key="2">
    <source>
        <dbReference type="ARBA" id="ARBA00023172"/>
    </source>
</evidence>
<evidence type="ECO:0000313" key="4">
    <source>
        <dbReference type="EMBL" id="MCC2030652.1"/>
    </source>
</evidence>
<proteinExistence type="predicted"/>
<dbReference type="Pfam" id="PF13408">
    <property type="entry name" value="Zn_ribbon_recom"/>
    <property type="match status" value="1"/>
</dbReference>
<dbReference type="EMBL" id="JAGTTN010000001">
    <property type="protein sequence ID" value="MCC2030652.1"/>
    <property type="molecule type" value="Genomic_DNA"/>
</dbReference>
<dbReference type="PANTHER" id="PTHR30461">
    <property type="entry name" value="DNA-INVERTASE FROM LAMBDOID PROPHAGE"/>
    <property type="match status" value="1"/>
</dbReference>
<dbReference type="SUPFAM" id="SSF53041">
    <property type="entry name" value="Resolvase-like"/>
    <property type="match status" value="1"/>
</dbReference>
<dbReference type="GO" id="GO:0000150">
    <property type="term" value="F:DNA strand exchange activity"/>
    <property type="evidence" value="ECO:0007669"/>
    <property type="project" value="InterPro"/>
</dbReference>
<dbReference type="Gene3D" id="3.90.1750.20">
    <property type="entry name" value="Putative Large Serine Recombinase, Chain B, Domain 2"/>
    <property type="match status" value="1"/>
</dbReference>
<dbReference type="InterPro" id="IPR006119">
    <property type="entry name" value="Resolv_N"/>
</dbReference>
<evidence type="ECO:0000259" key="3">
    <source>
        <dbReference type="PROSITE" id="PS51737"/>
    </source>
</evidence>
<dbReference type="PANTHER" id="PTHR30461:SF2">
    <property type="entry name" value="SERINE RECOMBINASE PINE-RELATED"/>
    <property type="match status" value="1"/>
</dbReference>
<dbReference type="AlphaFoldDB" id="A0A9X1LRC1"/>
<evidence type="ECO:0000313" key="5">
    <source>
        <dbReference type="Proteomes" id="UP001139354"/>
    </source>
</evidence>
<dbReference type="Gene3D" id="3.40.50.1390">
    <property type="entry name" value="Resolvase, N-terminal catalytic domain"/>
    <property type="match status" value="1"/>
</dbReference>
<dbReference type="InterPro" id="IPR050639">
    <property type="entry name" value="SSR_resolvase"/>
</dbReference>
<accession>A0A9X1LRC1</accession>
<dbReference type="Pfam" id="PF00239">
    <property type="entry name" value="Resolvase"/>
    <property type="match status" value="1"/>
</dbReference>